<accession>A0A8A1LXM8</accession>
<feature type="region of interest" description="Disordered" evidence="1">
    <location>
        <begin position="51"/>
        <end position="123"/>
    </location>
</feature>
<protein>
    <recommendedName>
        <fullName evidence="5">Secreted protein</fullName>
    </recommendedName>
</protein>
<gene>
    <name evidence="3" type="ORF">I7I51_07389</name>
</gene>
<evidence type="ECO:0008006" key="5">
    <source>
        <dbReference type="Google" id="ProtNLM"/>
    </source>
</evidence>
<dbReference type="EMBL" id="CP069109">
    <property type="protein sequence ID" value="QSS57970.1"/>
    <property type="molecule type" value="Genomic_DNA"/>
</dbReference>
<keyword evidence="2" id="KW-0732">Signal</keyword>
<dbReference type="VEuPathDB" id="FungiDB:I7I51_07389"/>
<organism evidence="3 4">
    <name type="scientific">Ajellomyces capsulatus</name>
    <name type="common">Darling's disease fungus</name>
    <name type="synonym">Histoplasma capsulatum</name>
    <dbReference type="NCBI Taxonomy" id="5037"/>
    <lineage>
        <taxon>Eukaryota</taxon>
        <taxon>Fungi</taxon>
        <taxon>Dikarya</taxon>
        <taxon>Ascomycota</taxon>
        <taxon>Pezizomycotina</taxon>
        <taxon>Eurotiomycetes</taxon>
        <taxon>Eurotiomycetidae</taxon>
        <taxon>Onygenales</taxon>
        <taxon>Ajellomycetaceae</taxon>
        <taxon>Histoplasma</taxon>
    </lineage>
</organism>
<sequence length="123" mass="14217">MNRALLGLLTLDWMRYVMVTSARGGLYSKILYYSHRSKRDWKQPNHINTKKSLDKCQQAPGKCIPKEKTANTGEGEENEAQRKKVGTKEGKQKEVPSNRNTSRKNRKIHEQHNPRNLAENQVT</sequence>
<feature type="signal peptide" evidence="2">
    <location>
        <begin position="1"/>
        <end position="22"/>
    </location>
</feature>
<evidence type="ECO:0000313" key="3">
    <source>
        <dbReference type="EMBL" id="QSS57970.1"/>
    </source>
</evidence>
<reference evidence="3" key="1">
    <citation type="submission" date="2021-01" db="EMBL/GenBank/DDBJ databases">
        <title>Chromosome-level genome assembly of a human fungal pathogen reveals clustering of transcriptionally co-regulated genes.</title>
        <authorList>
            <person name="Voorhies M."/>
            <person name="Cohen S."/>
            <person name="Shea T.P."/>
            <person name="Petrus S."/>
            <person name="Munoz J.F."/>
            <person name="Poplawski S."/>
            <person name="Goldman W.E."/>
            <person name="Michael T."/>
            <person name="Cuomo C.A."/>
            <person name="Sil A."/>
            <person name="Beyhan S."/>
        </authorList>
    </citation>
    <scope>NUCLEOTIDE SEQUENCE</scope>
    <source>
        <strain evidence="3">WU24</strain>
    </source>
</reference>
<feature type="chain" id="PRO_5034562194" description="Secreted protein" evidence="2">
    <location>
        <begin position="23"/>
        <end position="123"/>
    </location>
</feature>
<name>A0A8A1LXM8_AJECA</name>
<feature type="compositionally biased region" description="Basic and acidic residues" evidence="1">
    <location>
        <begin position="79"/>
        <end position="96"/>
    </location>
</feature>
<evidence type="ECO:0000313" key="4">
    <source>
        <dbReference type="Proteomes" id="UP000663671"/>
    </source>
</evidence>
<evidence type="ECO:0000256" key="1">
    <source>
        <dbReference type="SAM" id="MobiDB-lite"/>
    </source>
</evidence>
<proteinExistence type="predicted"/>
<dbReference type="AlphaFoldDB" id="A0A8A1LXM8"/>
<dbReference type="Proteomes" id="UP000663671">
    <property type="component" value="Chromosome 2"/>
</dbReference>
<evidence type="ECO:0000256" key="2">
    <source>
        <dbReference type="SAM" id="SignalP"/>
    </source>
</evidence>